<dbReference type="PRINTS" id="PR00344">
    <property type="entry name" value="BCTRLSENSOR"/>
</dbReference>
<keyword evidence="10 11" id="KW-0472">Membrane</keyword>
<dbReference type="CDD" id="cd00075">
    <property type="entry name" value="HATPase"/>
    <property type="match status" value="1"/>
</dbReference>
<dbReference type="EMBL" id="FNQY01000003">
    <property type="protein sequence ID" value="SDZ87928.1"/>
    <property type="molecule type" value="Genomic_DNA"/>
</dbReference>
<dbReference type="AlphaFoldDB" id="A0A1H3WP08"/>
<dbReference type="GO" id="GO:0004721">
    <property type="term" value="F:phosphoprotein phosphatase activity"/>
    <property type="evidence" value="ECO:0007669"/>
    <property type="project" value="TreeGrafter"/>
</dbReference>
<sequence length="348" mass="40328">MAKLPCKFNFRVRLRGKIKPLLHMKKHKFYFISFTYWFLLLYIVSALVWWFISLEAQNKQMFFYRYEQLRTDDYQYQDKVLALQDARHRKSLQYVGEGLTFLFLIMVGAAYVYRTIRQGFKQADQQQNFMMAITHELKTPIAVSRLNLETLLKRDLSLEQQRKLLENTLSETKRLNTLTSNILTTAQLESGQHALSAKELNLSNILQDQISQFKLRYPQREFSLNLTPELWIKGEQLLLELLISNLLENAVKYAPGLTPITATLENLKGKYAALHIADQGPGIPTTEKARIFDKFYRAGNESTRTTKGTGLGLYLCKRITKEHGGLIQLADNQPNGAIFTIQFPLLKH</sequence>
<dbReference type="STRING" id="551991.SAMN05192529_103124"/>
<dbReference type="Gene3D" id="1.10.287.130">
    <property type="match status" value="1"/>
</dbReference>
<feature type="transmembrane region" description="Helical" evidence="11">
    <location>
        <begin position="29"/>
        <end position="52"/>
    </location>
</feature>
<dbReference type="SUPFAM" id="SSF55874">
    <property type="entry name" value="ATPase domain of HSP90 chaperone/DNA topoisomerase II/histidine kinase"/>
    <property type="match status" value="1"/>
</dbReference>
<accession>A0A1H3WP08</accession>
<dbReference type="CDD" id="cd00082">
    <property type="entry name" value="HisKA"/>
    <property type="match status" value="1"/>
</dbReference>
<evidence type="ECO:0000313" key="13">
    <source>
        <dbReference type="EMBL" id="SDZ87928.1"/>
    </source>
</evidence>
<comment type="subcellular location">
    <subcellularLocation>
        <location evidence="2">Cell membrane</location>
        <topology evidence="2">Multi-pass membrane protein</topology>
    </subcellularLocation>
</comment>
<dbReference type="InterPro" id="IPR003661">
    <property type="entry name" value="HisK_dim/P_dom"/>
</dbReference>
<gene>
    <name evidence="13" type="ORF">SAMN05192529_103124</name>
</gene>
<dbReference type="GO" id="GO:0000155">
    <property type="term" value="F:phosphorelay sensor kinase activity"/>
    <property type="evidence" value="ECO:0007669"/>
    <property type="project" value="InterPro"/>
</dbReference>
<evidence type="ECO:0000256" key="1">
    <source>
        <dbReference type="ARBA" id="ARBA00000085"/>
    </source>
</evidence>
<protein>
    <recommendedName>
        <fullName evidence="3">histidine kinase</fullName>
        <ecNumber evidence="3">2.7.13.3</ecNumber>
    </recommendedName>
</protein>
<dbReference type="Pfam" id="PF00512">
    <property type="entry name" value="HisKA"/>
    <property type="match status" value="1"/>
</dbReference>
<dbReference type="SMART" id="SM00387">
    <property type="entry name" value="HATPase_c"/>
    <property type="match status" value="1"/>
</dbReference>
<evidence type="ECO:0000256" key="7">
    <source>
        <dbReference type="ARBA" id="ARBA00022692"/>
    </source>
</evidence>
<name>A0A1H3WP08_9BACT</name>
<evidence type="ECO:0000256" key="8">
    <source>
        <dbReference type="ARBA" id="ARBA00022777"/>
    </source>
</evidence>
<dbReference type="Gene3D" id="3.30.565.10">
    <property type="entry name" value="Histidine kinase-like ATPase, C-terminal domain"/>
    <property type="match status" value="1"/>
</dbReference>
<dbReference type="GO" id="GO:0016036">
    <property type="term" value="P:cellular response to phosphate starvation"/>
    <property type="evidence" value="ECO:0007669"/>
    <property type="project" value="TreeGrafter"/>
</dbReference>
<dbReference type="SUPFAM" id="SSF47384">
    <property type="entry name" value="Homodimeric domain of signal transducing histidine kinase"/>
    <property type="match status" value="1"/>
</dbReference>
<dbReference type="SMART" id="SM00388">
    <property type="entry name" value="HisKA"/>
    <property type="match status" value="1"/>
</dbReference>
<evidence type="ECO:0000256" key="4">
    <source>
        <dbReference type="ARBA" id="ARBA00022475"/>
    </source>
</evidence>
<dbReference type="InterPro" id="IPR003594">
    <property type="entry name" value="HATPase_dom"/>
</dbReference>
<keyword evidence="9 11" id="KW-1133">Transmembrane helix</keyword>
<evidence type="ECO:0000256" key="9">
    <source>
        <dbReference type="ARBA" id="ARBA00022989"/>
    </source>
</evidence>
<evidence type="ECO:0000256" key="11">
    <source>
        <dbReference type="SAM" id="Phobius"/>
    </source>
</evidence>
<dbReference type="PANTHER" id="PTHR45453">
    <property type="entry name" value="PHOSPHATE REGULON SENSOR PROTEIN PHOR"/>
    <property type="match status" value="1"/>
</dbReference>
<feature type="transmembrane region" description="Helical" evidence="11">
    <location>
        <begin position="94"/>
        <end position="113"/>
    </location>
</feature>
<feature type="domain" description="Histidine kinase" evidence="12">
    <location>
        <begin position="132"/>
        <end position="347"/>
    </location>
</feature>
<dbReference type="InterPro" id="IPR050351">
    <property type="entry name" value="BphY/WalK/GraS-like"/>
</dbReference>
<evidence type="ECO:0000256" key="2">
    <source>
        <dbReference type="ARBA" id="ARBA00004651"/>
    </source>
</evidence>
<reference evidence="13 14" key="1">
    <citation type="submission" date="2016-10" db="EMBL/GenBank/DDBJ databases">
        <authorList>
            <person name="de Groot N.N."/>
        </authorList>
    </citation>
    <scope>NUCLEOTIDE SEQUENCE [LARGE SCALE GENOMIC DNA]</scope>
    <source>
        <strain evidence="13 14">Vu-144</strain>
    </source>
</reference>
<dbReference type="GO" id="GO:0005886">
    <property type="term" value="C:plasma membrane"/>
    <property type="evidence" value="ECO:0007669"/>
    <property type="project" value="UniProtKB-SubCell"/>
</dbReference>
<evidence type="ECO:0000256" key="5">
    <source>
        <dbReference type="ARBA" id="ARBA00022553"/>
    </source>
</evidence>
<evidence type="ECO:0000259" key="12">
    <source>
        <dbReference type="PROSITE" id="PS50109"/>
    </source>
</evidence>
<comment type="catalytic activity">
    <reaction evidence="1">
        <text>ATP + protein L-histidine = ADP + protein N-phospho-L-histidine.</text>
        <dbReference type="EC" id="2.7.13.3"/>
    </reaction>
</comment>
<dbReference type="InterPro" id="IPR036097">
    <property type="entry name" value="HisK_dim/P_sf"/>
</dbReference>
<dbReference type="EC" id="2.7.13.3" evidence="3"/>
<evidence type="ECO:0000256" key="3">
    <source>
        <dbReference type="ARBA" id="ARBA00012438"/>
    </source>
</evidence>
<keyword evidence="5" id="KW-0597">Phosphoprotein</keyword>
<evidence type="ECO:0000256" key="10">
    <source>
        <dbReference type="ARBA" id="ARBA00023136"/>
    </source>
</evidence>
<keyword evidence="4" id="KW-1003">Cell membrane</keyword>
<keyword evidence="8 13" id="KW-0418">Kinase</keyword>
<dbReference type="InterPro" id="IPR036890">
    <property type="entry name" value="HATPase_C_sf"/>
</dbReference>
<organism evidence="13 14">
    <name type="scientific">Arachidicoccus rhizosphaerae</name>
    <dbReference type="NCBI Taxonomy" id="551991"/>
    <lineage>
        <taxon>Bacteria</taxon>
        <taxon>Pseudomonadati</taxon>
        <taxon>Bacteroidota</taxon>
        <taxon>Chitinophagia</taxon>
        <taxon>Chitinophagales</taxon>
        <taxon>Chitinophagaceae</taxon>
        <taxon>Arachidicoccus</taxon>
    </lineage>
</organism>
<dbReference type="PANTHER" id="PTHR45453:SF2">
    <property type="entry name" value="HISTIDINE KINASE"/>
    <property type="match status" value="1"/>
</dbReference>
<dbReference type="PROSITE" id="PS50109">
    <property type="entry name" value="HIS_KIN"/>
    <property type="match status" value="1"/>
</dbReference>
<evidence type="ECO:0000313" key="14">
    <source>
        <dbReference type="Proteomes" id="UP000199041"/>
    </source>
</evidence>
<dbReference type="InterPro" id="IPR004358">
    <property type="entry name" value="Sig_transdc_His_kin-like_C"/>
</dbReference>
<evidence type="ECO:0000256" key="6">
    <source>
        <dbReference type="ARBA" id="ARBA00022679"/>
    </source>
</evidence>
<dbReference type="Proteomes" id="UP000199041">
    <property type="component" value="Unassembled WGS sequence"/>
</dbReference>
<keyword evidence="7 11" id="KW-0812">Transmembrane</keyword>
<keyword evidence="14" id="KW-1185">Reference proteome</keyword>
<keyword evidence="6" id="KW-0808">Transferase</keyword>
<proteinExistence type="predicted"/>
<dbReference type="Pfam" id="PF02518">
    <property type="entry name" value="HATPase_c"/>
    <property type="match status" value="1"/>
</dbReference>
<dbReference type="InterPro" id="IPR005467">
    <property type="entry name" value="His_kinase_dom"/>
</dbReference>